<dbReference type="SUPFAM" id="SSF54211">
    <property type="entry name" value="Ribosomal protein S5 domain 2-like"/>
    <property type="match status" value="2"/>
</dbReference>
<evidence type="ECO:0000256" key="9">
    <source>
        <dbReference type="ARBA" id="ARBA00022833"/>
    </source>
</evidence>
<keyword evidence="10 12" id="KW-0443">Lipid metabolism</keyword>
<evidence type="ECO:0000256" key="8">
    <source>
        <dbReference type="ARBA" id="ARBA00022801"/>
    </source>
</evidence>
<comment type="pathway">
    <text evidence="3 12">Glycolipid biosynthesis; lipid IV(A) biosynthesis; lipid IV(A) from (3R)-3-hydroxytetradecanoyl-[acyl-carrier-protein] and UDP-N-acetyl-alpha-D-glucosamine: step 2/6.</text>
</comment>
<keyword evidence="9 12" id="KW-0862">Zinc</keyword>
<reference evidence="13 14" key="1">
    <citation type="journal article" date="2018" name="Genome Announc.">
        <title>Draft Genome Sequence of "Candidatus Phycosocius bacilliformis," an Alphaproteobacterial Ectosymbiont of the Hydrocarbon-Producing Green Alga Botryococcus braunii.</title>
        <authorList>
            <person name="Tanabe Y."/>
            <person name="Yamaguchi H."/>
            <person name="Watanabe M.M."/>
        </authorList>
    </citation>
    <scope>NUCLEOTIDE SEQUENCE [LARGE SCALE GENOMIC DNA]</scope>
    <source>
        <strain evidence="13 14">BOTRYCO-2</strain>
    </source>
</reference>
<dbReference type="RefSeq" id="WP_238165017.1">
    <property type="nucleotide sequence ID" value="NZ_BFBR01000008.1"/>
</dbReference>
<feature type="binding site" evidence="12">
    <location>
        <position position="86"/>
    </location>
    <ligand>
        <name>Zn(2+)</name>
        <dbReference type="ChEBI" id="CHEBI:29105"/>
    </ligand>
</feature>
<evidence type="ECO:0000256" key="6">
    <source>
        <dbReference type="ARBA" id="ARBA00022556"/>
    </source>
</evidence>
<dbReference type="EC" id="3.5.1.108" evidence="4 12"/>
<dbReference type="InterPro" id="IPR004463">
    <property type="entry name" value="UDP-acyl_GlcNac_deAcase"/>
</dbReference>
<accession>A0A2P2ECZ5</accession>
<dbReference type="InterPro" id="IPR015870">
    <property type="entry name" value="UDP-acyl_N-AcGlcN_deAcase_N"/>
</dbReference>
<keyword evidence="8 12" id="KW-0378">Hydrolase</keyword>
<evidence type="ECO:0000256" key="5">
    <source>
        <dbReference type="ARBA" id="ARBA00022516"/>
    </source>
</evidence>
<organism evidence="13 14">
    <name type="scientific">Candidatus Phycosocius bacilliformis</name>
    <dbReference type="NCBI Taxonomy" id="1445552"/>
    <lineage>
        <taxon>Bacteria</taxon>
        <taxon>Pseudomonadati</taxon>
        <taxon>Pseudomonadota</taxon>
        <taxon>Alphaproteobacteria</taxon>
        <taxon>Caulobacterales</taxon>
        <taxon>Caulobacterales incertae sedis</taxon>
        <taxon>Candidatus Phycosocius</taxon>
    </lineage>
</organism>
<keyword evidence="7 12" id="KW-0479">Metal-binding</keyword>
<evidence type="ECO:0000313" key="14">
    <source>
        <dbReference type="Proteomes" id="UP000245086"/>
    </source>
</evidence>
<dbReference type="Proteomes" id="UP000245086">
    <property type="component" value="Unassembled WGS sequence"/>
</dbReference>
<dbReference type="NCBIfam" id="TIGR00325">
    <property type="entry name" value="lpxC"/>
    <property type="match status" value="1"/>
</dbReference>
<feature type="binding site" evidence="12">
    <location>
        <position position="247"/>
    </location>
    <ligand>
        <name>Zn(2+)</name>
        <dbReference type="ChEBI" id="CHEBI:29105"/>
    </ligand>
</feature>
<evidence type="ECO:0000256" key="2">
    <source>
        <dbReference type="ARBA" id="ARBA00002923"/>
    </source>
</evidence>
<protein>
    <recommendedName>
        <fullName evidence="4 12">UDP-3-O-acyl-N-acetylglucosamine deacetylase</fullName>
        <shortName evidence="12">UDP-3-O-acyl-GlcNAc deacetylase</shortName>
        <ecNumber evidence="4 12">3.5.1.108</ecNumber>
    </recommendedName>
    <alternativeName>
        <fullName evidence="12">UDP-3-O-[R-3-hydroxymyristoyl]-N-acetylglucosamine deacetylase</fullName>
    </alternativeName>
</protein>
<dbReference type="GO" id="GO:0016020">
    <property type="term" value="C:membrane"/>
    <property type="evidence" value="ECO:0007669"/>
    <property type="project" value="GOC"/>
</dbReference>
<dbReference type="InterPro" id="IPR011334">
    <property type="entry name" value="UDP-acyl_GlcNac_deAcase_C"/>
</dbReference>
<dbReference type="Gene3D" id="3.30.1700.10">
    <property type="entry name" value="lpxc deacetylase, domain 2"/>
    <property type="match status" value="1"/>
</dbReference>
<comment type="catalytic activity">
    <reaction evidence="11 12">
        <text>a UDP-3-O-[(3R)-3-hydroxyacyl]-N-acetyl-alpha-D-glucosamine + H2O = a UDP-3-O-[(3R)-3-hydroxyacyl]-alpha-D-glucosamine + acetate</text>
        <dbReference type="Rhea" id="RHEA:67816"/>
        <dbReference type="ChEBI" id="CHEBI:15377"/>
        <dbReference type="ChEBI" id="CHEBI:30089"/>
        <dbReference type="ChEBI" id="CHEBI:137740"/>
        <dbReference type="ChEBI" id="CHEBI:173225"/>
        <dbReference type="EC" id="3.5.1.108"/>
    </reaction>
</comment>
<evidence type="ECO:0000256" key="3">
    <source>
        <dbReference type="ARBA" id="ARBA00005002"/>
    </source>
</evidence>
<proteinExistence type="inferred from homology"/>
<keyword evidence="6 12" id="KW-0441">Lipid A biosynthesis</keyword>
<dbReference type="UniPathway" id="UPA00359">
    <property type="reaction ID" value="UER00478"/>
</dbReference>
<dbReference type="InterPro" id="IPR020568">
    <property type="entry name" value="Ribosomal_Su5_D2-typ_SF"/>
</dbReference>
<evidence type="ECO:0000256" key="11">
    <source>
        <dbReference type="ARBA" id="ARBA00024535"/>
    </source>
</evidence>
<dbReference type="GO" id="GO:0009245">
    <property type="term" value="P:lipid A biosynthetic process"/>
    <property type="evidence" value="ECO:0007669"/>
    <property type="project" value="UniProtKB-UniRule"/>
</dbReference>
<gene>
    <name evidence="12 13" type="primary">lpxC</name>
    <name evidence="13" type="ORF">PbB2_02601</name>
</gene>
<evidence type="ECO:0000256" key="4">
    <source>
        <dbReference type="ARBA" id="ARBA00012745"/>
    </source>
</evidence>
<evidence type="ECO:0000256" key="1">
    <source>
        <dbReference type="ARBA" id="ARBA00001947"/>
    </source>
</evidence>
<comment type="caution">
    <text evidence="13">The sequence shown here is derived from an EMBL/GenBank/DDBJ whole genome shotgun (WGS) entry which is preliminary data.</text>
</comment>
<dbReference type="Gene3D" id="3.30.230.20">
    <property type="entry name" value="lpxc deacetylase, domain 1"/>
    <property type="match status" value="1"/>
</dbReference>
<feature type="active site" description="Proton donor" evidence="12">
    <location>
        <position position="270"/>
    </location>
</feature>
<evidence type="ECO:0000256" key="12">
    <source>
        <dbReference type="HAMAP-Rule" id="MF_00388"/>
    </source>
</evidence>
<name>A0A2P2ECZ5_9PROT</name>
<dbReference type="GO" id="GO:0103117">
    <property type="term" value="F:UDP-3-O-acyl-N-acetylglucosamine deacetylase activity"/>
    <property type="evidence" value="ECO:0007669"/>
    <property type="project" value="UniProtKB-UniRule"/>
</dbReference>
<dbReference type="AlphaFoldDB" id="A0A2P2ECZ5"/>
<feature type="binding site" evidence="12">
    <location>
        <position position="243"/>
    </location>
    <ligand>
        <name>Zn(2+)</name>
        <dbReference type="ChEBI" id="CHEBI:29105"/>
    </ligand>
</feature>
<keyword evidence="5 12" id="KW-0444">Lipid biosynthesis</keyword>
<comment type="similarity">
    <text evidence="12">Belongs to the LpxC family.</text>
</comment>
<evidence type="ECO:0000256" key="10">
    <source>
        <dbReference type="ARBA" id="ARBA00023098"/>
    </source>
</evidence>
<evidence type="ECO:0000256" key="7">
    <source>
        <dbReference type="ARBA" id="ARBA00022723"/>
    </source>
</evidence>
<dbReference type="PANTHER" id="PTHR33694:SF1">
    <property type="entry name" value="UDP-3-O-ACYL-N-ACETYLGLUCOSAMINE DEACETYLASE 1, MITOCHONDRIAL-RELATED"/>
    <property type="match status" value="1"/>
</dbReference>
<comment type="cofactor">
    <cofactor evidence="1 12">
        <name>Zn(2+)</name>
        <dbReference type="ChEBI" id="CHEBI:29105"/>
    </cofactor>
</comment>
<evidence type="ECO:0000313" key="13">
    <source>
        <dbReference type="EMBL" id="GBF58911.1"/>
    </source>
</evidence>
<dbReference type="Pfam" id="PF03331">
    <property type="entry name" value="LpxC"/>
    <property type="match status" value="1"/>
</dbReference>
<dbReference type="EMBL" id="BFBR01000008">
    <property type="protein sequence ID" value="GBF58911.1"/>
    <property type="molecule type" value="Genomic_DNA"/>
</dbReference>
<dbReference type="PANTHER" id="PTHR33694">
    <property type="entry name" value="UDP-3-O-ACYL-N-ACETYLGLUCOSAMINE DEACETYLASE 1, MITOCHONDRIAL-RELATED"/>
    <property type="match status" value="1"/>
</dbReference>
<dbReference type="GO" id="GO:0046872">
    <property type="term" value="F:metal ion binding"/>
    <property type="evidence" value="ECO:0007669"/>
    <property type="project" value="UniProtKB-KW"/>
</dbReference>
<keyword evidence="14" id="KW-1185">Reference proteome</keyword>
<comment type="function">
    <text evidence="2 12">Catalyzes the hydrolysis of UDP-3-O-myristoyl-N-acetylglucosamine to form UDP-3-O-myristoylglucosamine and acetate, the committed step in lipid A biosynthesis.</text>
</comment>
<sequence length="304" mass="32272">MQYQTVTALQHTLAGQTSCVGIGLHTGKPVRVTLKPAGIDHGIVFVRQDAPEFARRIAALVDKVTTTELGTTLANSAGVTVATVEHLMAALFGMGVDNAVIEIDGPEVPILDGSSEPFIEMIEMVGLRALGAPRRMLEVLKPVSVEIGNKSARLEPFDGFELDVTVEFATRAIGRQRVVFDCTPQNFASGLGSARTFGFLHQVEAMQAKGLALGGSLENAVVIDGDDIVNQEGLRFGDEFVRHKALDAVGDLALAGAPIKGRYVAERAGHEMNVALVRALLADPKAWRWNFAPLAGELLPAAGA</sequence>
<dbReference type="HAMAP" id="MF_00388">
    <property type="entry name" value="LpxC"/>
    <property type="match status" value="1"/>
</dbReference>